<dbReference type="EMBL" id="LBSJ01000007">
    <property type="protein sequence ID" value="KKQ15942.1"/>
    <property type="molecule type" value="Genomic_DNA"/>
</dbReference>
<accession>A0A0G0FDA8</accession>
<name>A0A0G0FDA8_9BACT</name>
<evidence type="ECO:0000313" key="2">
    <source>
        <dbReference type="Proteomes" id="UP000034448"/>
    </source>
</evidence>
<comment type="caution">
    <text evidence="1">The sequence shown here is derived from an EMBL/GenBank/DDBJ whole genome shotgun (WGS) entry which is preliminary data.</text>
</comment>
<organism evidence="1 2">
    <name type="scientific">Candidatus Daviesbacteria bacterium GW2011_GWA1_36_8</name>
    <dbReference type="NCBI Taxonomy" id="1618417"/>
    <lineage>
        <taxon>Bacteria</taxon>
        <taxon>Candidatus Daviesiibacteriota</taxon>
    </lineage>
</organism>
<sequence>MTKKTVQSDYFDDCYLCKVMEKAQKEGKVLTVSEMKEAFKKANEHNPFPAEEED</sequence>
<dbReference type="Proteomes" id="UP000034448">
    <property type="component" value="Unassembled WGS sequence"/>
</dbReference>
<evidence type="ECO:0000313" key="1">
    <source>
        <dbReference type="EMBL" id="KKQ15942.1"/>
    </source>
</evidence>
<proteinExistence type="predicted"/>
<dbReference type="AlphaFoldDB" id="A0A0G0FDA8"/>
<gene>
    <name evidence="1" type="ORF">US28_C0007G0033</name>
</gene>
<reference evidence="1 2" key="1">
    <citation type="journal article" date="2015" name="Nature">
        <title>rRNA introns, odd ribosomes, and small enigmatic genomes across a large radiation of phyla.</title>
        <authorList>
            <person name="Brown C.T."/>
            <person name="Hug L.A."/>
            <person name="Thomas B.C."/>
            <person name="Sharon I."/>
            <person name="Castelle C.J."/>
            <person name="Singh A."/>
            <person name="Wilkins M.J."/>
            <person name="Williams K.H."/>
            <person name="Banfield J.F."/>
        </authorList>
    </citation>
    <scope>NUCLEOTIDE SEQUENCE [LARGE SCALE GENOMIC DNA]</scope>
</reference>
<protein>
    <submittedName>
        <fullName evidence="1">Uncharacterized protein</fullName>
    </submittedName>
</protein>